<protein>
    <submittedName>
        <fullName evidence="1">Unannotated protein</fullName>
    </submittedName>
</protein>
<proteinExistence type="predicted"/>
<dbReference type="InterPro" id="IPR011051">
    <property type="entry name" value="RmlC_Cupin_sf"/>
</dbReference>
<dbReference type="GO" id="GO:0008830">
    <property type="term" value="F:dTDP-4-dehydrorhamnose 3,5-epimerase activity"/>
    <property type="evidence" value="ECO:0007669"/>
    <property type="project" value="InterPro"/>
</dbReference>
<dbReference type="Pfam" id="PF00908">
    <property type="entry name" value="dTDP_sugar_isom"/>
    <property type="match status" value="1"/>
</dbReference>
<dbReference type="PANTHER" id="PTHR21047">
    <property type="entry name" value="DTDP-6-DEOXY-D-GLUCOSE-3,5 EPIMERASE"/>
    <property type="match status" value="1"/>
</dbReference>
<name>A0A6J5Z987_9ZZZZ</name>
<dbReference type="InterPro" id="IPR014710">
    <property type="entry name" value="RmlC-like_jellyroll"/>
</dbReference>
<reference evidence="1" key="1">
    <citation type="submission" date="2020-05" db="EMBL/GenBank/DDBJ databases">
        <authorList>
            <person name="Chiriac C."/>
            <person name="Salcher M."/>
            <person name="Ghai R."/>
            <person name="Kavagutti S V."/>
        </authorList>
    </citation>
    <scope>NUCLEOTIDE SEQUENCE</scope>
</reference>
<dbReference type="NCBIfam" id="TIGR01221">
    <property type="entry name" value="rmlC"/>
    <property type="match status" value="1"/>
</dbReference>
<dbReference type="GO" id="GO:0005829">
    <property type="term" value="C:cytosol"/>
    <property type="evidence" value="ECO:0007669"/>
    <property type="project" value="TreeGrafter"/>
</dbReference>
<dbReference type="CDD" id="cd00438">
    <property type="entry name" value="cupin_RmlC"/>
    <property type="match status" value="1"/>
</dbReference>
<dbReference type="AlphaFoldDB" id="A0A6J5Z987"/>
<sequence>MALGSGSVDAKPTKLEGALLISVQRIDDERGFFAETFRACEAAEAGIGEQFVQDNHSRSAKGVVRGLHFAVGPGSSKLVRCARGAIWDVIVDLRRESPTFGRWEGFELSDENLDALYIPRGFAHGFCVISDVADVVYKQSAYYDPSVERSIRWNDPRIAIDWPLPDERITVSKRDAEAPTLDEISGELDF</sequence>
<gene>
    <name evidence="1" type="ORF">UFOPK3547_00334</name>
</gene>
<dbReference type="SUPFAM" id="SSF51182">
    <property type="entry name" value="RmlC-like cupins"/>
    <property type="match status" value="1"/>
</dbReference>
<dbReference type="GO" id="GO:0019305">
    <property type="term" value="P:dTDP-rhamnose biosynthetic process"/>
    <property type="evidence" value="ECO:0007669"/>
    <property type="project" value="TreeGrafter"/>
</dbReference>
<dbReference type="GO" id="GO:0000271">
    <property type="term" value="P:polysaccharide biosynthetic process"/>
    <property type="evidence" value="ECO:0007669"/>
    <property type="project" value="TreeGrafter"/>
</dbReference>
<dbReference type="InterPro" id="IPR000888">
    <property type="entry name" value="RmlC-like"/>
</dbReference>
<dbReference type="EMBL" id="CAESAN010000017">
    <property type="protein sequence ID" value="CAB4338036.1"/>
    <property type="molecule type" value="Genomic_DNA"/>
</dbReference>
<dbReference type="PANTHER" id="PTHR21047:SF2">
    <property type="entry name" value="THYMIDINE DIPHOSPHO-4-KETO-RHAMNOSE 3,5-EPIMERASE"/>
    <property type="match status" value="1"/>
</dbReference>
<organism evidence="1">
    <name type="scientific">freshwater metagenome</name>
    <dbReference type="NCBI Taxonomy" id="449393"/>
    <lineage>
        <taxon>unclassified sequences</taxon>
        <taxon>metagenomes</taxon>
        <taxon>ecological metagenomes</taxon>
    </lineage>
</organism>
<dbReference type="Gene3D" id="2.60.120.10">
    <property type="entry name" value="Jelly Rolls"/>
    <property type="match status" value="1"/>
</dbReference>
<accession>A0A6J5Z987</accession>
<evidence type="ECO:0000313" key="1">
    <source>
        <dbReference type="EMBL" id="CAB4338036.1"/>
    </source>
</evidence>